<keyword evidence="2" id="KW-1185">Reference proteome</keyword>
<dbReference type="Proteomes" id="UP000427906">
    <property type="component" value="Chromosome"/>
</dbReference>
<evidence type="ECO:0000313" key="2">
    <source>
        <dbReference type="Proteomes" id="UP000427906"/>
    </source>
</evidence>
<name>A0A5K7YNI3_9BACT</name>
<organism evidence="1 2">
    <name type="scientific">Desulfosarcina alkanivorans</name>
    <dbReference type="NCBI Taxonomy" id="571177"/>
    <lineage>
        <taxon>Bacteria</taxon>
        <taxon>Pseudomonadati</taxon>
        <taxon>Thermodesulfobacteriota</taxon>
        <taxon>Desulfobacteria</taxon>
        <taxon>Desulfobacterales</taxon>
        <taxon>Desulfosarcinaceae</taxon>
        <taxon>Desulfosarcina</taxon>
    </lineage>
</organism>
<evidence type="ECO:0000313" key="1">
    <source>
        <dbReference type="EMBL" id="BBO71332.1"/>
    </source>
</evidence>
<gene>
    <name evidence="1" type="ORF">DSCA_52620</name>
</gene>
<dbReference type="KEGG" id="dalk:DSCA_52620"/>
<dbReference type="AlphaFoldDB" id="A0A5K7YNI3"/>
<sequence>MKIDKTDRTLPIPINDAVLASAQRLKDLGLPWSPHVGCFVWDRDAAIQAPSPFPRRIYFILNMRRFTDIFGSRENMRRQLVWVPTWHQAFQLCRQWGIAAPDAKGAARDTRPDPEEDGLLGLYDLLPGQIMADLMEPE</sequence>
<proteinExistence type="predicted"/>
<protein>
    <submittedName>
        <fullName evidence="1">Uncharacterized protein</fullName>
    </submittedName>
</protein>
<accession>A0A5K7YNI3</accession>
<dbReference type="OrthoDB" id="282813at2"/>
<reference evidence="1 2" key="1">
    <citation type="submission" date="2019-11" db="EMBL/GenBank/DDBJ databases">
        <title>Comparative genomics of hydrocarbon-degrading Desulfosarcina strains.</title>
        <authorList>
            <person name="Watanabe M."/>
            <person name="Kojima H."/>
            <person name="Fukui M."/>
        </authorList>
    </citation>
    <scope>NUCLEOTIDE SEQUENCE [LARGE SCALE GENOMIC DNA]</scope>
    <source>
        <strain evidence="1 2">PL12</strain>
    </source>
</reference>
<dbReference type="EMBL" id="AP021874">
    <property type="protein sequence ID" value="BBO71332.1"/>
    <property type="molecule type" value="Genomic_DNA"/>
</dbReference>
<dbReference type="RefSeq" id="WP_155319190.1">
    <property type="nucleotide sequence ID" value="NZ_AP021874.1"/>
</dbReference>